<dbReference type="RefSeq" id="WP_114060067.1">
    <property type="nucleotide sequence ID" value="NZ_CP029495.1"/>
</dbReference>
<accession>A0A344UGH0</accession>
<feature type="domain" description="N-acetyltransferase" evidence="1">
    <location>
        <begin position="4"/>
        <end position="165"/>
    </location>
</feature>
<dbReference type="OrthoDB" id="9799092at2"/>
<dbReference type="Gene3D" id="3.40.630.30">
    <property type="match status" value="1"/>
</dbReference>
<dbReference type="KEGG" id="chrb:DK843_08715"/>
<evidence type="ECO:0000313" key="3">
    <source>
        <dbReference type="Proteomes" id="UP000252038"/>
    </source>
</evidence>
<dbReference type="KEGG" id="chri:DK842_03230"/>
<dbReference type="Proteomes" id="UP000252038">
    <property type="component" value="Chromosome"/>
</dbReference>
<sequence length="169" mass="18734">MNRYRIRHVEVSDAEALNEMFSAPSVFGNMLGLPYPALSKRREWLLNDAPGRTLLAAVDEADRAVGWAALLSSGRARLQRAAELGLGVDARLHGQGIGSLLLASALDLADNWLGLRRIELTVFADNVRAQDLYRKFGFAEEARLRAYALRDGAYHDVLAMARLREGGWQ</sequence>
<gene>
    <name evidence="2" type="ORF">DK843_08715</name>
</gene>
<dbReference type="PANTHER" id="PTHR43415:SF3">
    <property type="entry name" value="GNAT-FAMILY ACETYLTRANSFERASE"/>
    <property type="match status" value="1"/>
</dbReference>
<dbReference type="Pfam" id="PF00583">
    <property type="entry name" value="Acetyltransf_1"/>
    <property type="match status" value="1"/>
</dbReference>
<organism evidence="2 3">
    <name type="scientific">Chromobacterium phragmitis</name>
    <dbReference type="NCBI Taxonomy" id="2202141"/>
    <lineage>
        <taxon>Bacteria</taxon>
        <taxon>Pseudomonadati</taxon>
        <taxon>Pseudomonadota</taxon>
        <taxon>Betaproteobacteria</taxon>
        <taxon>Neisseriales</taxon>
        <taxon>Chromobacteriaceae</taxon>
        <taxon>Chromobacterium</taxon>
    </lineage>
</organism>
<dbReference type="PANTHER" id="PTHR43415">
    <property type="entry name" value="SPERMIDINE N(1)-ACETYLTRANSFERASE"/>
    <property type="match status" value="1"/>
</dbReference>
<dbReference type="GO" id="GO:0016747">
    <property type="term" value="F:acyltransferase activity, transferring groups other than amino-acyl groups"/>
    <property type="evidence" value="ECO:0007669"/>
    <property type="project" value="InterPro"/>
</dbReference>
<dbReference type="EMBL" id="CP029554">
    <property type="protein sequence ID" value="AXE34368.1"/>
    <property type="molecule type" value="Genomic_DNA"/>
</dbReference>
<proteinExistence type="predicted"/>
<dbReference type="SUPFAM" id="SSF55729">
    <property type="entry name" value="Acyl-CoA N-acyltransferases (Nat)"/>
    <property type="match status" value="1"/>
</dbReference>
<dbReference type="InterPro" id="IPR016181">
    <property type="entry name" value="Acyl_CoA_acyltransferase"/>
</dbReference>
<keyword evidence="2" id="KW-0808">Transferase</keyword>
<dbReference type="PROSITE" id="PS51186">
    <property type="entry name" value="GNAT"/>
    <property type="match status" value="1"/>
</dbReference>
<dbReference type="AlphaFoldDB" id="A0A344UGH0"/>
<dbReference type="InterPro" id="IPR000182">
    <property type="entry name" value="GNAT_dom"/>
</dbReference>
<reference evidence="2 3" key="1">
    <citation type="submission" date="2018-05" db="EMBL/GenBank/DDBJ databases">
        <title>Genome sequencing, assembly and analysis of the novel insecticidal bacterium, Chromobacterium phragmitis.</title>
        <authorList>
            <person name="Sparks M.E."/>
            <person name="Blackburn M.B."/>
            <person name="Gundersen-Rindal D.E."/>
        </authorList>
    </citation>
    <scope>NUCLEOTIDE SEQUENCE [LARGE SCALE GENOMIC DNA]</scope>
    <source>
        <strain evidence="2">IIBBL 274-1</strain>
    </source>
</reference>
<evidence type="ECO:0000313" key="2">
    <source>
        <dbReference type="EMBL" id="AXE34368.1"/>
    </source>
</evidence>
<protein>
    <submittedName>
        <fullName evidence="2">GNAT family N-acetyltransferase</fullName>
    </submittedName>
</protein>
<name>A0A344UGH0_9NEIS</name>
<evidence type="ECO:0000259" key="1">
    <source>
        <dbReference type="PROSITE" id="PS51186"/>
    </source>
</evidence>